<dbReference type="PRINTS" id="PR01033">
    <property type="entry name" value="PHYTOCHROME"/>
</dbReference>
<dbReference type="InterPro" id="IPR001294">
    <property type="entry name" value="Phytochrome"/>
</dbReference>
<evidence type="ECO:0000259" key="7">
    <source>
        <dbReference type="PROSITE" id="PS50112"/>
    </source>
</evidence>
<dbReference type="Gene3D" id="3.30.450.20">
    <property type="entry name" value="PAS domain"/>
    <property type="match status" value="1"/>
</dbReference>
<dbReference type="InterPro" id="IPR035965">
    <property type="entry name" value="PAS-like_dom_sf"/>
</dbReference>
<protein>
    <submittedName>
        <fullName evidence="8">Light-regulated signal transduction histidine kinase (Bacteriophytochrome)</fullName>
    </submittedName>
</protein>
<evidence type="ECO:0000256" key="1">
    <source>
        <dbReference type="ARBA" id="ARBA00022543"/>
    </source>
</evidence>
<dbReference type="Pfam" id="PF00360">
    <property type="entry name" value="PHY"/>
    <property type="match status" value="1"/>
</dbReference>
<organism evidence="8 9">
    <name type="scientific">Nocardioides massiliensis</name>
    <dbReference type="NCBI Taxonomy" id="1325935"/>
    <lineage>
        <taxon>Bacteria</taxon>
        <taxon>Bacillati</taxon>
        <taxon>Actinomycetota</taxon>
        <taxon>Actinomycetes</taxon>
        <taxon>Propionibacteriales</taxon>
        <taxon>Nocardioidaceae</taxon>
        <taxon>Nocardioides</taxon>
    </lineage>
</organism>
<dbReference type="Proteomes" id="UP001240447">
    <property type="component" value="Unassembled WGS sequence"/>
</dbReference>
<evidence type="ECO:0000256" key="2">
    <source>
        <dbReference type="ARBA" id="ARBA00022606"/>
    </source>
</evidence>
<dbReference type="InterPro" id="IPR052016">
    <property type="entry name" value="Bact_Sigma-Reg"/>
</dbReference>
<keyword evidence="2" id="KW-0716">Sensory transduction</keyword>
<dbReference type="InterPro" id="IPR016132">
    <property type="entry name" value="Phyto_chromo_attachment"/>
</dbReference>
<dbReference type="EMBL" id="JAUSQM010000001">
    <property type="protein sequence ID" value="MDP9821584.1"/>
    <property type="molecule type" value="Genomic_DNA"/>
</dbReference>
<dbReference type="Gene3D" id="3.30.450.40">
    <property type="match status" value="1"/>
</dbReference>
<dbReference type="PROSITE" id="PS50046">
    <property type="entry name" value="PHYTOCHROME_2"/>
    <property type="match status" value="1"/>
</dbReference>
<dbReference type="InterPro" id="IPR013515">
    <property type="entry name" value="Phytochrome_cen-reg"/>
</dbReference>
<evidence type="ECO:0000313" key="9">
    <source>
        <dbReference type="Proteomes" id="UP001240447"/>
    </source>
</evidence>
<sequence length="755" mass="80618">MSAATGLPGDRAAHTPAYGAVDLTTCDTEPIHIPGAVQPHGLLLAVDDDLCVVVVSANSGRLIGQEPDEVVGRQLADVIGPLASRSVQLLAESEDFYEPVRLALTCPGGEFAAGEVDVILHRVGDRIIVEIEPRAGVAPLRPVSYRSARGAVLRLTEASTVDGLIKRLAAEIRAVNGFDRVMVYRFDKDWNGEVVAEEKREDLNSFLGLHYPASDIPAQARRLYTTNWTRLIVDIGYEPVPLHPVLDPGTGAPLDQSHGVLRSVSPIHIEYLQNMGVTASMSVSLIVGGQLWGLVACHHYSGPHRPSLDARSAAEFLGQSASALLTDRLRADAEQAGNRANAVVSAIIADIADDPQEVTEALLHHPKLLDLFDAGGAAAMVDGRLRTVGHVPDADVLARIADLLYDPEEPVTASDAVARLDPSLAAASPVMCGALRIGHDVDRWLLLVRPEILRVVDWGGDPRNKALALAEGPDVRLSPRKSFEKWQQEVRGSAQPWEEWHLEAARALDTGAGAAEVRRSQGQVRIAESLQRSVVPEIASAHDGIDIAGYYRPAAGGQLGGDWWDTMALDDGRVAVIIGDVSGHGVRAATAMTQVRMALRAYLIEGRPVAECLDSLDAVVTRLLDGHTATVLVAVVDIRTRRVELASAGHLPPLLVGPLGGRSLELNGRPLLGVGVPAGRSEVVELSSEDVLVLYTDGIVEERRTPIDESIDQAIRRAGAGPGPDQSLEAWLDRFLAGGGVDLTDDRTAVAVRIP</sequence>
<evidence type="ECO:0000256" key="3">
    <source>
        <dbReference type="ARBA" id="ARBA00022801"/>
    </source>
</evidence>
<dbReference type="InterPro" id="IPR043150">
    <property type="entry name" value="Phytochrome_PHY_sf"/>
</dbReference>
<dbReference type="Pfam" id="PF01590">
    <property type="entry name" value="GAF"/>
    <property type="match status" value="1"/>
</dbReference>
<reference evidence="8 9" key="1">
    <citation type="submission" date="2023-07" db="EMBL/GenBank/DDBJ databases">
        <title>Sequencing the genomes of 1000 actinobacteria strains.</title>
        <authorList>
            <person name="Klenk H.-P."/>
        </authorList>
    </citation>
    <scope>NUCLEOTIDE SEQUENCE [LARGE SCALE GENOMIC DNA]</scope>
    <source>
        <strain evidence="8 9">GD13</strain>
    </source>
</reference>
<keyword evidence="8" id="KW-0808">Transferase</keyword>
<feature type="domain" description="Phytochrome chromophore attachment site" evidence="6">
    <location>
        <begin position="160"/>
        <end position="319"/>
    </location>
</feature>
<dbReference type="SUPFAM" id="SSF55781">
    <property type="entry name" value="GAF domain-like"/>
    <property type="match status" value="2"/>
</dbReference>
<dbReference type="InterPro" id="IPR001932">
    <property type="entry name" value="PPM-type_phosphatase-like_dom"/>
</dbReference>
<dbReference type="Gene3D" id="3.60.40.10">
    <property type="entry name" value="PPM-type phosphatase domain"/>
    <property type="match status" value="1"/>
</dbReference>
<keyword evidence="4" id="KW-0157">Chromophore</keyword>
<keyword evidence="1" id="KW-0600">Photoreceptor protein</keyword>
<keyword evidence="9" id="KW-1185">Reference proteome</keyword>
<proteinExistence type="predicted"/>
<feature type="domain" description="PAS" evidence="7">
    <location>
        <begin position="43"/>
        <end position="81"/>
    </location>
</feature>
<evidence type="ECO:0000313" key="8">
    <source>
        <dbReference type="EMBL" id="MDP9821584.1"/>
    </source>
</evidence>
<keyword evidence="5" id="KW-0675">Receptor</keyword>
<dbReference type="RefSeq" id="WP_068120586.1">
    <property type="nucleotide sequence ID" value="NZ_CCXJ01000289.1"/>
</dbReference>
<evidence type="ECO:0000256" key="4">
    <source>
        <dbReference type="ARBA" id="ARBA00022991"/>
    </source>
</evidence>
<dbReference type="PROSITE" id="PS50112">
    <property type="entry name" value="PAS"/>
    <property type="match status" value="1"/>
</dbReference>
<dbReference type="Gene3D" id="3.30.450.270">
    <property type="match status" value="1"/>
</dbReference>
<dbReference type="GO" id="GO:0016301">
    <property type="term" value="F:kinase activity"/>
    <property type="evidence" value="ECO:0007669"/>
    <property type="project" value="UniProtKB-KW"/>
</dbReference>
<dbReference type="SUPFAM" id="SSF55785">
    <property type="entry name" value="PYP-like sensor domain (PAS domain)"/>
    <property type="match status" value="1"/>
</dbReference>
<dbReference type="InterPro" id="IPR000014">
    <property type="entry name" value="PAS"/>
</dbReference>
<keyword evidence="3" id="KW-0378">Hydrolase</keyword>
<dbReference type="SMART" id="SM00331">
    <property type="entry name" value="PP2C_SIG"/>
    <property type="match status" value="1"/>
</dbReference>
<keyword evidence="8" id="KW-0418">Kinase</keyword>
<dbReference type="InterPro" id="IPR003018">
    <property type="entry name" value="GAF"/>
</dbReference>
<evidence type="ECO:0000259" key="6">
    <source>
        <dbReference type="PROSITE" id="PS50046"/>
    </source>
</evidence>
<dbReference type="SUPFAM" id="SSF81606">
    <property type="entry name" value="PP2C-like"/>
    <property type="match status" value="1"/>
</dbReference>
<evidence type="ECO:0000256" key="5">
    <source>
        <dbReference type="ARBA" id="ARBA00023170"/>
    </source>
</evidence>
<dbReference type="PANTHER" id="PTHR43156">
    <property type="entry name" value="STAGE II SPORULATION PROTEIN E-RELATED"/>
    <property type="match status" value="1"/>
</dbReference>
<dbReference type="Pfam" id="PF08446">
    <property type="entry name" value="PAS_2"/>
    <property type="match status" value="1"/>
</dbReference>
<accession>A0ABT9NMD6</accession>
<dbReference type="InterPro" id="IPR013654">
    <property type="entry name" value="PAS_2"/>
</dbReference>
<dbReference type="InterPro" id="IPR036457">
    <property type="entry name" value="PPM-type-like_dom_sf"/>
</dbReference>
<dbReference type="SMART" id="SM00065">
    <property type="entry name" value="GAF"/>
    <property type="match status" value="1"/>
</dbReference>
<comment type="caution">
    <text evidence="8">The sequence shown here is derived from an EMBL/GenBank/DDBJ whole genome shotgun (WGS) entry which is preliminary data.</text>
</comment>
<gene>
    <name evidence="8" type="ORF">J2S59_001393</name>
</gene>
<dbReference type="Pfam" id="PF07228">
    <property type="entry name" value="SpoIIE"/>
    <property type="match status" value="1"/>
</dbReference>
<dbReference type="PANTHER" id="PTHR43156:SF2">
    <property type="entry name" value="STAGE II SPORULATION PROTEIN E"/>
    <property type="match status" value="1"/>
</dbReference>
<name>A0ABT9NMD6_9ACTN</name>
<dbReference type="InterPro" id="IPR029016">
    <property type="entry name" value="GAF-like_dom_sf"/>
</dbReference>